<evidence type="ECO:0000256" key="1">
    <source>
        <dbReference type="ARBA" id="ARBA00004251"/>
    </source>
</evidence>
<evidence type="ECO:0000256" key="18">
    <source>
        <dbReference type="ARBA" id="ARBA00023180"/>
    </source>
</evidence>
<dbReference type="SUPFAM" id="SSF49265">
    <property type="entry name" value="Fibronectin type III"/>
    <property type="match status" value="4"/>
</dbReference>
<keyword evidence="27" id="KW-1185">Reference proteome</keyword>
<feature type="domain" description="Fibronectin type-III" evidence="25">
    <location>
        <begin position="33"/>
        <end position="133"/>
    </location>
</feature>
<dbReference type="Ensembl" id="ENSMODT00000026812.4">
    <property type="protein sequence ID" value="ENSMODP00000026343.3"/>
    <property type="gene ID" value="ENSMODG00000021067.4"/>
</dbReference>
<dbReference type="GO" id="GO:0043235">
    <property type="term" value="C:receptor complex"/>
    <property type="evidence" value="ECO:0007669"/>
    <property type="project" value="Ensembl"/>
</dbReference>
<gene>
    <name evidence="26" type="primary">IFNAR1</name>
</gene>
<evidence type="ECO:0000256" key="11">
    <source>
        <dbReference type="ARBA" id="ARBA00022753"/>
    </source>
</evidence>
<dbReference type="AlphaFoldDB" id="F6V1Y4"/>
<evidence type="ECO:0000256" key="7">
    <source>
        <dbReference type="ARBA" id="ARBA00022553"/>
    </source>
</evidence>
<evidence type="ECO:0000256" key="8">
    <source>
        <dbReference type="ARBA" id="ARBA00022692"/>
    </source>
</evidence>
<evidence type="ECO:0000259" key="25">
    <source>
        <dbReference type="PROSITE" id="PS50853"/>
    </source>
</evidence>
<dbReference type="Pfam" id="PF01108">
    <property type="entry name" value="Tissue_fac"/>
    <property type="match status" value="1"/>
</dbReference>
<evidence type="ECO:0000256" key="23">
    <source>
        <dbReference type="SAM" id="Phobius"/>
    </source>
</evidence>
<feature type="signal peptide" evidence="24">
    <location>
        <begin position="1"/>
        <end position="27"/>
    </location>
</feature>
<evidence type="ECO:0000256" key="22">
    <source>
        <dbReference type="SAM" id="MobiDB-lite"/>
    </source>
</evidence>
<dbReference type="FunFam" id="2.60.40.10:FF:000842">
    <property type="entry name" value="Interferon receptor 1 isoform 4"/>
    <property type="match status" value="2"/>
</dbReference>
<evidence type="ECO:0000256" key="4">
    <source>
        <dbReference type="ARBA" id="ARBA00005399"/>
    </source>
</evidence>
<dbReference type="InterPro" id="IPR003961">
    <property type="entry name" value="FN3_dom"/>
</dbReference>
<dbReference type="PANTHER" id="PTHR20859">
    <property type="entry name" value="INTERFERON/INTERLEUKIN RECEPTOR"/>
    <property type="match status" value="1"/>
</dbReference>
<keyword evidence="7" id="KW-0597">Phosphoprotein</keyword>
<keyword evidence="12" id="KW-0832">Ubl conjugation</keyword>
<dbReference type="InParanoid" id="F6V1Y4"/>
<feature type="region of interest" description="Disordered" evidence="22">
    <location>
        <begin position="526"/>
        <end position="565"/>
    </location>
</feature>
<evidence type="ECO:0000256" key="21">
    <source>
        <dbReference type="ARBA" id="ARBA00032112"/>
    </source>
</evidence>
<dbReference type="InterPro" id="IPR015373">
    <property type="entry name" value="Interferon/interleukin_rcp_dom"/>
</dbReference>
<keyword evidence="14 23" id="KW-0472">Membrane</keyword>
<reference evidence="26" key="3">
    <citation type="submission" date="2025-09" db="UniProtKB">
        <authorList>
            <consortium name="Ensembl"/>
        </authorList>
    </citation>
    <scope>IDENTIFICATION</scope>
</reference>
<dbReference type="GO" id="GO:0008269">
    <property type="term" value="F:JAK pathway signal transduction adaptor activity"/>
    <property type="evidence" value="ECO:0007669"/>
    <property type="project" value="Ensembl"/>
</dbReference>
<dbReference type="PANTHER" id="PTHR20859:SF54">
    <property type="entry name" value="INTERFERON ALPHA_BETA RECEPTOR 1"/>
    <property type="match status" value="1"/>
</dbReference>
<dbReference type="FunFam" id="2.60.40.10:FF:001548">
    <property type="entry name" value="Interferon receptor 1 isoform 4"/>
    <property type="match status" value="1"/>
</dbReference>
<dbReference type="GO" id="GO:0005770">
    <property type="term" value="C:late endosome"/>
    <property type="evidence" value="ECO:0007669"/>
    <property type="project" value="UniProtKB-SubCell"/>
</dbReference>
<evidence type="ECO:0000256" key="6">
    <source>
        <dbReference type="ARBA" id="ARBA00022475"/>
    </source>
</evidence>
<dbReference type="GO" id="GO:0006357">
    <property type="term" value="P:regulation of transcription by RNA polymerase II"/>
    <property type="evidence" value="ECO:0007669"/>
    <property type="project" value="Ensembl"/>
</dbReference>
<keyword evidence="20" id="KW-0449">Lipoprotein</keyword>
<keyword evidence="11" id="KW-0967">Endosome</keyword>
<dbReference type="InterPro" id="IPR013783">
    <property type="entry name" value="Ig-like_fold"/>
</dbReference>
<dbReference type="STRING" id="13616.ENSMODP00000026343"/>
<dbReference type="eggNOG" id="ENOG502RISU">
    <property type="taxonomic scope" value="Eukaryota"/>
</dbReference>
<evidence type="ECO:0000256" key="9">
    <source>
        <dbReference type="ARBA" id="ARBA00022729"/>
    </source>
</evidence>
<keyword evidence="16" id="KW-1015">Disulfide bond</keyword>
<evidence type="ECO:0000256" key="17">
    <source>
        <dbReference type="ARBA" id="ARBA00023170"/>
    </source>
</evidence>
<evidence type="ECO:0000313" key="26">
    <source>
        <dbReference type="Ensembl" id="ENSMODP00000026343.3"/>
    </source>
</evidence>
<keyword evidence="18" id="KW-0325">Glycoprotein</keyword>
<dbReference type="Proteomes" id="UP000002280">
    <property type="component" value="Chromosome 4"/>
</dbReference>
<evidence type="ECO:0000256" key="24">
    <source>
        <dbReference type="SAM" id="SignalP"/>
    </source>
</evidence>
<dbReference type="GO" id="GO:0009615">
    <property type="term" value="P:response to virus"/>
    <property type="evidence" value="ECO:0007669"/>
    <property type="project" value="UniProtKB-ARBA"/>
</dbReference>
<comment type="subcellular location">
    <subcellularLocation>
        <location evidence="1">Cell membrane</location>
        <topology evidence="1">Single-pass type I membrane protein</topology>
    </subcellularLocation>
    <subcellularLocation>
        <location evidence="3">Late endosome</location>
    </subcellularLocation>
    <subcellularLocation>
        <location evidence="2">Lysosome</location>
    </subcellularLocation>
</comment>
<dbReference type="InterPro" id="IPR050650">
    <property type="entry name" value="Type-II_Cytokine-TF_Rcpt"/>
</dbReference>
<comment type="similarity">
    <text evidence="4">Belongs to the type II cytokine receptor family.</text>
</comment>
<dbReference type="GO" id="GO:0005886">
    <property type="term" value="C:plasma membrane"/>
    <property type="evidence" value="ECO:0000318"/>
    <property type="project" value="GO_Central"/>
</dbReference>
<evidence type="ECO:0000313" key="27">
    <source>
        <dbReference type="Proteomes" id="UP000002280"/>
    </source>
</evidence>
<name>F6V1Y4_MONDO</name>
<feature type="compositionally biased region" description="Polar residues" evidence="22">
    <location>
        <begin position="532"/>
        <end position="552"/>
    </location>
</feature>
<dbReference type="FunFam" id="2.60.40.10:FF:001563">
    <property type="entry name" value="Interferon receptor 1 isoform 4"/>
    <property type="match status" value="1"/>
</dbReference>
<dbReference type="GO" id="GO:0019955">
    <property type="term" value="F:cytokine binding"/>
    <property type="evidence" value="ECO:0007669"/>
    <property type="project" value="Ensembl"/>
</dbReference>
<evidence type="ECO:0000256" key="16">
    <source>
        <dbReference type="ARBA" id="ARBA00023157"/>
    </source>
</evidence>
<dbReference type="GO" id="GO:0004905">
    <property type="term" value="F:type I interferon receptor activity"/>
    <property type="evidence" value="ECO:0000318"/>
    <property type="project" value="GO_Central"/>
</dbReference>
<keyword evidence="6" id="KW-1003">Cell membrane</keyword>
<keyword evidence="15" id="KW-0564">Palmitate</keyword>
<feature type="chain" id="PRO_5003343542" description="Interferon alpha/beta receptor 1" evidence="24">
    <location>
        <begin position="28"/>
        <end position="565"/>
    </location>
</feature>
<sequence length="565" mass="64256">MLSITPAAVLVLLVASAELSLFPIAAGEKNLKTPQNVTVEIVDHNFILKWNWDNEPNSNTTFSAYYQKVKSGNMNNWVELIGCHKVTGTKCDFTSTNLNVFEKIKVRIRSEKGQETSPWYDITPFVPFQIAQIGPPEVQLEAEDKSIIINISPPGTSNSNMWATDNQRFTYSLVIWKNSSSIKETHHTVYSRDKINDLTPETTYCLKVQARLPILRKNGSYSPVFCINTTAEHKLPRPENVEVDAVNNNYVLKWNYPYENMNFEVQYLLGFYKRILSDYSDKWKVISGCKNITSKHCDFSKDITTDGIYYLRVQASNGSITSFWSTEKKFDTMIKTNIAPPSIKVIPSGDSFSIYISAPEESEKKLMSQNYPLIYEVIYWENNSNIENKLRVKQKLLKVSDLQPLTTYCFKAKAFLQDNKSNKSSQFSDVVCSKMTPGKLAVSWIIVICIVCLMMLVLVFYCSKVLLKQVKHIFSPSWKPPSSMSERFSDQPLKNLLVASEEQTESCIIEETNIVMLEETDQNGKSDVICSKQDNQDSGNFSNKDETSSSSKVTEEALQLETMPQ</sequence>
<dbReference type="OMA" id="YCINTTV"/>
<evidence type="ECO:0000256" key="12">
    <source>
        <dbReference type="ARBA" id="ARBA00022843"/>
    </source>
</evidence>
<dbReference type="GO" id="GO:0005764">
    <property type="term" value="C:lysosome"/>
    <property type="evidence" value="ECO:0007669"/>
    <property type="project" value="UniProtKB-SubCell"/>
</dbReference>
<keyword evidence="13 23" id="KW-1133">Transmembrane helix</keyword>
<evidence type="ECO:0000256" key="10">
    <source>
        <dbReference type="ARBA" id="ARBA00022737"/>
    </source>
</evidence>
<reference evidence="26" key="2">
    <citation type="submission" date="2025-08" db="UniProtKB">
        <authorList>
            <consortium name="Ensembl"/>
        </authorList>
    </citation>
    <scope>IDENTIFICATION</scope>
</reference>
<protein>
    <recommendedName>
        <fullName evidence="5">Interferon alpha/beta receptor 1</fullName>
    </recommendedName>
    <alternativeName>
        <fullName evidence="21">Type I interferon receptor 1</fullName>
    </alternativeName>
</protein>
<dbReference type="HOGENOM" id="CLU_035134_0_0_1"/>
<dbReference type="Bgee" id="ENSMODG00000021067">
    <property type="expression patterns" value="Expressed in liver and 20 other cell types or tissues"/>
</dbReference>
<dbReference type="Gene3D" id="2.60.40.10">
    <property type="entry name" value="Immunoglobulins"/>
    <property type="match status" value="4"/>
</dbReference>
<reference evidence="26 27" key="1">
    <citation type="journal article" date="2007" name="Nature">
        <title>Genome of the marsupial Monodelphis domestica reveals innovation in non-coding sequences.</title>
        <authorList>
            <person name="Mikkelsen T.S."/>
            <person name="Wakefield M.J."/>
            <person name="Aken B."/>
            <person name="Amemiya C.T."/>
            <person name="Chang J.L."/>
            <person name="Duke S."/>
            <person name="Garber M."/>
            <person name="Gentles A.J."/>
            <person name="Goodstadt L."/>
            <person name="Heger A."/>
            <person name="Jurka J."/>
            <person name="Kamal M."/>
            <person name="Mauceli E."/>
            <person name="Searle S.M."/>
            <person name="Sharpe T."/>
            <person name="Baker M.L."/>
            <person name="Batzer M.A."/>
            <person name="Benos P.V."/>
            <person name="Belov K."/>
            <person name="Clamp M."/>
            <person name="Cook A."/>
            <person name="Cuff J."/>
            <person name="Das R."/>
            <person name="Davidow L."/>
            <person name="Deakin J.E."/>
            <person name="Fazzari M.J."/>
            <person name="Glass J.L."/>
            <person name="Grabherr M."/>
            <person name="Greally J.M."/>
            <person name="Gu W."/>
            <person name="Hore T.A."/>
            <person name="Huttley G.A."/>
            <person name="Kleber M."/>
            <person name="Jirtle R.L."/>
            <person name="Koina E."/>
            <person name="Lee J.T."/>
            <person name="Mahony S."/>
            <person name="Marra M.A."/>
            <person name="Miller R.D."/>
            <person name="Nicholls R.D."/>
            <person name="Oda M."/>
            <person name="Papenfuss A.T."/>
            <person name="Parra Z.E."/>
            <person name="Pollock D.D."/>
            <person name="Ray D.A."/>
            <person name="Schein J.E."/>
            <person name="Speed T.P."/>
            <person name="Thompson K."/>
            <person name="VandeBerg J.L."/>
            <person name="Wade C.M."/>
            <person name="Walker J.A."/>
            <person name="Waters P.D."/>
            <person name="Webber C."/>
            <person name="Weidman J.R."/>
            <person name="Xie X."/>
            <person name="Zody M.C."/>
            <person name="Baldwin J."/>
            <person name="Abdouelleil A."/>
            <person name="Abdulkadir J."/>
            <person name="Abebe A."/>
            <person name="Abera B."/>
            <person name="Abreu J."/>
            <person name="Acer S.C."/>
            <person name="Aftuck L."/>
            <person name="Alexander A."/>
            <person name="An P."/>
            <person name="Anderson E."/>
            <person name="Anderson S."/>
            <person name="Arachi H."/>
            <person name="Azer M."/>
            <person name="Bachantsang P."/>
            <person name="Barry A."/>
            <person name="Bayul T."/>
            <person name="Berlin A."/>
            <person name="Bessette D."/>
            <person name="Bloom T."/>
            <person name="Bloom T."/>
            <person name="Boguslavskiy L."/>
            <person name="Bonnet C."/>
            <person name="Boukhgalter B."/>
            <person name="Bourzgui I."/>
            <person name="Brown A."/>
            <person name="Cahill P."/>
            <person name="Channer S."/>
            <person name="Cheshatsang Y."/>
            <person name="Chuda L."/>
            <person name="Citroen M."/>
            <person name="Collymore A."/>
            <person name="Cooke P."/>
            <person name="Costello M."/>
            <person name="D'Aco K."/>
            <person name="Daza R."/>
            <person name="De Haan G."/>
            <person name="DeGray S."/>
            <person name="DeMaso C."/>
            <person name="Dhargay N."/>
            <person name="Dooley K."/>
            <person name="Dooley E."/>
            <person name="Doricent M."/>
            <person name="Dorje P."/>
            <person name="Dorjee K."/>
            <person name="Dupes A."/>
            <person name="Elong R."/>
            <person name="Falk J."/>
            <person name="Farina A."/>
            <person name="Faro S."/>
            <person name="Ferguson D."/>
            <person name="Fisher S."/>
            <person name="Foley C.D."/>
            <person name="Franke A."/>
            <person name="Friedrich D."/>
            <person name="Gadbois L."/>
            <person name="Gearin G."/>
            <person name="Gearin C.R."/>
            <person name="Giannoukos G."/>
            <person name="Goode T."/>
            <person name="Graham J."/>
            <person name="Grandbois E."/>
            <person name="Grewal S."/>
            <person name="Gyaltsen K."/>
            <person name="Hafez N."/>
            <person name="Hagos B."/>
            <person name="Hall J."/>
            <person name="Henson C."/>
            <person name="Hollinger A."/>
            <person name="Honan T."/>
            <person name="Huard M.D."/>
            <person name="Hughes L."/>
            <person name="Hurhula B."/>
            <person name="Husby M.E."/>
            <person name="Kamat A."/>
            <person name="Kanga B."/>
            <person name="Kashin S."/>
            <person name="Khazanovich D."/>
            <person name="Kisner P."/>
            <person name="Lance K."/>
            <person name="Lara M."/>
            <person name="Lee W."/>
            <person name="Lennon N."/>
            <person name="Letendre F."/>
            <person name="LeVine R."/>
            <person name="Lipovsky A."/>
            <person name="Liu X."/>
            <person name="Liu J."/>
            <person name="Liu S."/>
            <person name="Lokyitsang T."/>
            <person name="Lokyitsang Y."/>
            <person name="Lubonja R."/>
            <person name="Lui A."/>
            <person name="MacDonald P."/>
            <person name="Magnisalis V."/>
            <person name="Maru K."/>
            <person name="Matthews C."/>
            <person name="McCusker W."/>
            <person name="McDonough S."/>
            <person name="Mehta T."/>
            <person name="Meldrim J."/>
            <person name="Meneus L."/>
            <person name="Mihai O."/>
            <person name="Mihalev A."/>
            <person name="Mihova T."/>
            <person name="Mittelman R."/>
            <person name="Mlenga V."/>
            <person name="Montmayeur A."/>
            <person name="Mulrain L."/>
            <person name="Navidi A."/>
            <person name="Naylor J."/>
            <person name="Negash T."/>
            <person name="Nguyen T."/>
            <person name="Nguyen N."/>
            <person name="Nicol R."/>
            <person name="Norbu C."/>
            <person name="Norbu N."/>
            <person name="Novod N."/>
            <person name="O'Neill B."/>
            <person name="Osman S."/>
            <person name="Markiewicz E."/>
            <person name="Oyono O.L."/>
            <person name="Patti C."/>
            <person name="Phunkhang P."/>
            <person name="Pierre F."/>
            <person name="Priest M."/>
            <person name="Raghuraman S."/>
            <person name="Rege F."/>
            <person name="Reyes R."/>
            <person name="Rise C."/>
            <person name="Rogov P."/>
            <person name="Ross K."/>
            <person name="Ryan E."/>
            <person name="Settipalli S."/>
            <person name="Shea T."/>
            <person name="Sherpa N."/>
            <person name="Shi L."/>
            <person name="Shih D."/>
            <person name="Sparrow T."/>
            <person name="Spaulding J."/>
            <person name="Stalker J."/>
            <person name="Stange-Thomann N."/>
            <person name="Stavropoulos S."/>
            <person name="Stone C."/>
            <person name="Strader C."/>
            <person name="Tesfaye S."/>
            <person name="Thomson T."/>
            <person name="Thoulutsang Y."/>
            <person name="Thoulutsang D."/>
            <person name="Topham K."/>
            <person name="Topping I."/>
            <person name="Tsamla T."/>
            <person name="Vassiliev H."/>
            <person name="Vo A."/>
            <person name="Wangchuk T."/>
            <person name="Wangdi T."/>
            <person name="Weiand M."/>
            <person name="Wilkinson J."/>
            <person name="Wilson A."/>
            <person name="Yadav S."/>
            <person name="Young G."/>
            <person name="Yu Q."/>
            <person name="Zembek L."/>
            <person name="Zhong D."/>
            <person name="Zimmer A."/>
            <person name="Zwirko Z."/>
            <person name="Jaffe D.B."/>
            <person name="Alvarez P."/>
            <person name="Brockman W."/>
            <person name="Butler J."/>
            <person name="Chin C."/>
            <person name="Gnerre S."/>
            <person name="MacCallum I."/>
            <person name="Graves J.A."/>
            <person name="Ponting C.P."/>
            <person name="Breen M."/>
            <person name="Samollow P.B."/>
            <person name="Lander E.S."/>
            <person name="Lindblad-Toh K."/>
        </authorList>
    </citation>
    <scope>NUCLEOTIDE SEQUENCE [LARGE SCALE GENOMIC DNA]</scope>
</reference>
<accession>F6V1Y4</accession>
<organism evidence="26 27">
    <name type="scientific">Monodelphis domestica</name>
    <name type="common">Gray short-tailed opossum</name>
    <dbReference type="NCBI Taxonomy" id="13616"/>
    <lineage>
        <taxon>Eukaryota</taxon>
        <taxon>Metazoa</taxon>
        <taxon>Chordata</taxon>
        <taxon>Craniata</taxon>
        <taxon>Vertebrata</taxon>
        <taxon>Euteleostomi</taxon>
        <taxon>Mammalia</taxon>
        <taxon>Metatheria</taxon>
        <taxon>Didelphimorphia</taxon>
        <taxon>Didelphidae</taxon>
        <taxon>Monodelphis</taxon>
    </lineage>
</organism>
<keyword evidence="8 23" id="KW-0812">Transmembrane</keyword>
<dbReference type="GO" id="GO:1900182">
    <property type="term" value="P:positive regulation of protein localization to nucleus"/>
    <property type="evidence" value="ECO:0007669"/>
    <property type="project" value="Ensembl"/>
</dbReference>
<dbReference type="Pfam" id="PF09294">
    <property type="entry name" value="Interfer-bind"/>
    <property type="match status" value="2"/>
</dbReference>
<proteinExistence type="inferred from homology"/>
<dbReference type="GeneTree" id="ENSGT00940000158406"/>
<dbReference type="SMART" id="SM00060">
    <property type="entry name" value="FN3"/>
    <property type="match status" value="4"/>
</dbReference>
<feature type="transmembrane region" description="Helical" evidence="23">
    <location>
        <begin position="441"/>
        <end position="462"/>
    </location>
</feature>
<evidence type="ECO:0000256" key="3">
    <source>
        <dbReference type="ARBA" id="ARBA00004603"/>
    </source>
</evidence>
<dbReference type="InterPro" id="IPR036116">
    <property type="entry name" value="FN3_sf"/>
</dbReference>
<keyword evidence="19" id="KW-0458">Lysosome</keyword>
<evidence type="ECO:0000256" key="20">
    <source>
        <dbReference type="ARBA" id="ARBA00023288"/>
    </source>
</evidence>
<evidence type="ECO:0000256" key="19">
    <source>
        <dbReference type="ARBA" id="ARBA00023228"/>
    </source>
</evidence>
<evidence type="ECO:0000256" key="13">
    <source>
        <dbReference type="ARBA" id="ARBA00022989"/>
    </source>
</evidence>
<keyword evidence="10" id="KW-0677">Repeat</keyword>
<keyword evidence="9 24" id="KW-0732">Signal</keyword>
<dbReference type="CDD" id="cd00063">
    <property type="entry name" value="FN3"/>
    <property type="match status" value="1"/>
</dbReference>
<evidence type="ECO:0000256" key="2">
    <source>
        <dbReference type="ARBA" id="ARBA00004371"/>
    </source>
</evidence>
<dbReference type="GO" id="GO:0035458">
    <property type="term" value="P:cellular response to interferon-beta"/>
    <property type="evidence" value="ECO:0007669"/>
    <property type="project" value="Ensembl"/>
</dbReference>
<dbReference type="GO" id="GO:1901857">
    <property type="term" value="P:positive regulation of cellular respiration"/>
    <property type="evidence" value="ECO:0007669"/>
    <property type="project" value="Ensembl"/>
</dbReference>
<keyword evidence="17" id="KW-0675">Receptor</keyword>
<dbReference type="PROSITE" id="PS50853">
    <property type="entry name" value="FN3"/>
    <property type="match status" value="1"/>
</dbReference>
<evidence type="ECO:0000256" key="14">
    <source>
        <dbReference type="ARBA" id="ARBA00023136"/>
    </source>
</evidence>
<dbReference type="GO" id="GO:0060337">
    <property type="term" value="P:type I interferon-mediated signaling pathway"/>
    <property type="evidence" value="ECO:0000318"/>
    <property type="project" value="GO_Central"/>
</dbReference>
<dbReference type="GO" id="GO:0007259">
    <property type="term" value="P:cell surface receptor signaling pathway via JAK-STAT"/>
    <property type="evidence" value="ECO:0007669"/>
    <property type="project" value="Ensembl"/>
</dbReference>
<evidence type="ECO:0000256" key="15">
    <source>
        <dbReference type="ARBA" id="ARBA00023139"/>
    </source>
</evidence>
<dbReference type="FunCoup" id="F6V1Y4">
    <property type="interactions" value="515"/>
</dbReference>
<evidence type="ECO:0000256" key="5">
    <source>
        <dbReference type="ARBA" id="ARBA00016784"/>
    </source>
</evidence>